<dbReference type="STRING" id="554055.A0A2P6VCC0"/>
<evidence type="ECO:0000313" key="4">
    <source>
        <dbReference type="Proteomes" id="UP000239649"/>
    </source>
</evidence>
<dbReference type="GO" id="GO:0005737">
    <property type="term" value="C:cytoplasm"/>
    <property type="evidence" value="ECO:0007669"/>
    <property type="project" value="TreeGrafter"/>
</dbReference>
<dbReference type="InterPro" id="IPR023210">
    <property type="entry name" value="NADP_OxRdtase_dom"/>
</dbReference>
<dbReference type="InterPro" id="IPR036812">
    <property type="entry name" value="NAD(P)_OxRdtase_dom_sf"/>
</dbReference>
<evidence type="ECO:0000313" key="3">
    <source>
        <dbReference type="EMBL" id="PSC71724.1"/>
    </source>
</evidence>
<protein>
    <submittedName>
        <fullName evidence="3">Aldo keto reductase</fullName>
    </submittedName>
</protein>
<dbReference type="EMBL" id="LHPF02000013">
    <property type="protein sequence ID" value="PSC71724.1"/>
    <property type="molecule type" value="Genomic_DNA"/>
</dbReference>
<evidence type="ECO:0000259" key="2">
    <source>
        <dbReference type="Pfam" id="PF00248"/>
    </source>
</evidence>
<dbReference type="PRINTS" id="PR00069">
    <property type="entry name" value="ALDKETRDTASE"/>
</dbReference>
<dbReference type="PANTHER" id="PTHR43625:SF40">
    <property type="entry name" value="ALDO-KETO REDUCTASE YAKC [NADP(+)]"/>
    <property type="match status" value="1"/>
</dbReference>
<dbReference type="GO" id="GO:0016491">
    <property type="term" value="F:oxidoreductase activity"/>
    <property type="evidence" value="ECO:0007669"/>
    <property type="project" value="UniProtKB-KW"/>
</dbReference>
<dbReference type="OrthoDB" id="37537at2759"/>
<feature type="domain" description="NADP-dependent oxidoreductase" evidence="2">
    <location>
        <begin position="20"/>
        <end position="185"/>
    </location>
</feature>
<organism evidence="3 4">
    <name type="scientific">Micractinium conductrix</name>
    <dbReference type="NCBI Taxonomy" id="554055"/>
    <lineage>
        <taxon>Eukaryota</taxon>
        <taxon>Viridiplantae</taxon>
        <taxon>Chlorophyta</taxon>
        <taxon>core chlorophytes</taxon>
        <taxon>Trebouxiophyceae</taxon>
        <taxon>Chlorellales</taxon>
        <taxon>Chlorellaceae</taxon>
        <taxon>Chlorella clade</taxon>
        <taxon>Micractinium</taxon>
    </lineage>
</organism>
<proteinExistence type="predicted"/>
<dbReference type="SUPFAM" id="SSF51430">
    <property type="entry name" value="NAD(P)-linked oxidoreductase"/>
    <property type="match status" value="1"/>
</dbReference>
<keyword evidence="1" id="KW-0560">Oxidoreductase</keyword>
<evidence type="ECO:0000256" key="1">
    <source>
        <dbReference type="ARBA" id="ARBA00023002"/>
    </source>
</evidence>
<dbReference type="Proteomes" id="UP000239649">
    <property type="component" value="Unassembled WGS sequence"/>
</dbReference>
<dbReference type="Gene3D" id="3.20.20.100">
    <property type="entry name" value="NADP-dependent oxidoreductase domain"/>
    <property type="match status" value="1"/>
</dbReference>
<dbReference type="Pfam" id="PF00248">
    <property type="entry name" value="Aldo_ket_red"/>
    <property type="match status" value="1"/>
</dbReference>
<name>A0A2P6VCC0_9CHLO</name>
<accession>A0A2P6VCC0</accession>
<dbReference type="InterPro" id="IPR020471">
    <property type="entry name" value="AKR"/>
</dbReference>
<keyword evidence="4" id="KW-1185">Reference proteome</keyword>
<sequence length="201" mass="21665">MASLADAPKRRLGALEVPAMGLGCMGTTAFYGPADEAEGIATIRRAIELGCTLLDTSDVFGPFTNEELVGKAIEGVPRDKLIVCTKFGIMLRMRPDGTPDMRMCGTAAHCKAACKSSLKRLGLDYIDVYYLHRKSSPPAGTQHSIEESITAMKELVQEGKVKHIGVSESVTTDDLRKAHAIHPITAFSWNGACSRGTQRVI</sequence>
<dbReference type="PANTHER" id="PTHR43625">
    <property type="entry name" value="AFLATOXIN B1 ALDEHYDE REDUCTASE"/>
    <property type="match status" value="1"/>
</dbReference>
<comment type="caution">
    <text evidence="3">The sequence shown here is derived from an EMBL/GenBank/DDBJ whole genome shotgun (WGS) entry which is preliminary data.</text>
</comment>
<dbReference type="AlphaFoldDB" id="A0A2P6VCC0"/>
<reference evidence="3 4" key="1">
    <citation type="journal article" date="2018" name="Plant J.">
        <title>Genome sequences of Chlorella sorokiniana UTEX 1602 and Micractinium conductrix SAG 241.80: implications to maltose excretion by a green alga.</title>
        <authorList>
            <person name="Arriola M.B."/>
            <person name="Velmurugan N."/>
            <person name="Zhang Y."/>
            <person name="Plunkett M.H."/>
            <person name="Hondzo H."/>
            <person name="Barney B.M."/>
        </authorList>
    </citation>
    <scope>NUCLEOTIDE SEQUENCE [LARGE SCALE GENOMIC DNA]</scope>
    <source>
        <strain evidence="3 4">SAG 241.80</strain>
    </source>
</reference>
<dbReference type="InterPro" id="IPR050791">
    <property type="entry name" value="Aldo-Keto_reductase"/>
</dbReference>
<gene>
    <name evidence="3" type="ORF">C2E20_4836</name>
</gene>